<dbReference type="Proteomes" id="UP000005522">
    <property type="component" value="Chromosome"/>
</dbReference>
<evidence type="ECO:0000313" key="2">
    <source>
        <dbReference type="EMBL" id="AIA55724.1"/>
    </source>
</evidence>
<reference evidence="2 3" key="1">
    <citation type="journal article" date="2009" name="J. Bacteriol.">
        <title>Draft genome sequence of the extremely acidophilic bacterium Acidithiobacillus caldus ATCC 51756 reveals metabolic versatility in the genus Acidithiobacillus.</title>
        <authorList>
            <person name="Valdes J."/>
            <person name="Quatrini R."/>
            <person name="Hallberg K."/>
            <person name="Dopson M."/>
            <person name="Valenzuela P.D."/>
            <person name="Holmes D.S."/>
        </authorList>
    </citation>
    <scope>NUCLEOTIDE SEQUENCE [LARGE SCALE GENOMIC DNA]</scope>
    <source>
        <strain evidence="3">ATCC 51756 / DSM 8584 / KU</strain>
    </source>
</reference>
<dbReference type="KEGG" id="acz:Acaty_c1865"/>
<name>A0A059ZSA4_ACICK</name>
<accession>A0A059ZSA4</accession>
<organism evidence="2 3">
    <name type="scientific">Acidithiobacillus caldus (strain ATCC 51756 / DSM 8584 / KU)</name>
    <dbReference type="NCBI Taxonomy" id="637389"/>
    <lineage>
        <taxon>Bacteria</taxon>
        <taxon>Pseudomonadati</taxon>
        <taxon>Pseudomonadota</taxon>
        <taxon>Acidithiobacillia</taxon>
        <taxon>Acidithiobacillales</taxon>
        <taxon>Acidithiobacillaceae</taxon>
        <taxon>Acidithiobacillus</taxon>
    </lineage>
</organism>
<evidence type="ECO:0000313" key="3">
    <source>
        <dbReference type="Proteomes" id="UP000005522"/>
    </source>
</evidence>
<evidence type="ECO:0000256" key="1">
    <source>
        <dbReference type="SAM" id="MobiDB-lite"/>
    </source>
</evidence>
<protein>
    <submittedName>
        <fullName evidence="2">Uncharacterized protein</fullName>
    </submittedName>
</protein>
<dbReference type="HOGENOM" id="CLU_1700416_0_0_6"/>
<dbReference type="EMBL" id="CP005986">
    <property type="protein sequence ID" value="AIA55724.1"/>
    <property type="molecule type" value="Genomic_DNA"/>
</dbReference>
<dbReference type="AlphaFoldDB" id="A0A059ZSA4"/>
<proteinExistence type="predicted"/>
<sequence length="154" mass="16932">MRIGALYHAKQNVAPLSRVQTHGSRLLPKLMSTVEILSAIPQPLDLPKAGIVSRHPLPQRIGEPLRPVRPRGRRHGADRRILGNGPRQRWQHRRHPGATAGPASGRSDIVVIDLSRNFGKEATLTARLDPACGDLYYSEPSAVAGNRIVVVWTI</sequence>
<feature type="region of interest" description="Disordered" evidence="1">
    <location>
        <begin position="58"/>
        <end position="104"/>
    </location>
</feature>
<feature type="compositionally biased region" description="Basic residues" evidence="1">
    <location>
        <begin position="68"/>
        <end position="77"/>
    </location>
</feature>
<gene>
    <name evidence="2" type="ORF">Acaty_c1865</name>
</gene>